<dbReference type="RefSeq" id="WP_106302564.1">
    <property type="nucleotide sequence ID" value="NZ_PVWO01000072.1"/>
</dbReference>
<comment type="caution">
    <text evidence="1">The sequence shown here is derived from an EMBL/GenBank/DDBJ whole genome shotgun (WGS) entry which is preliminary data.</text>
</comment>
<dbReference type="EMBL" id="PVWO01000072">
    <property type="protein sequence ID" value="PSB57537.1"/>
    <property type="molecule type" value="Genomic_DNA"/>
</dbReference>
<accession>A0A2T1GIH3</accession>
<dbReference type="AlphaFoldDB" id="A0A2T1GIH3"/>
<organism evidence="1 2">
    <name type="scientific">Chamaesiphon polymorphus CCALA 037</name>
    <dbReference type="NCBI Taxonomy" id="2107692"/>
    <lineage>
        <taxon>Bacteria</taxon>
        <taxon>Bacillati</taxon>
        <taxon>Cyanobacteriota</taxon>
        <taxon>Cyanophyceae</taxon>
        <taxon>Gomontiellales</taxon>
        <taxon>Chamaesiphonaceae</taxon>
        <taxon>Chamaesiphon</taxon>
    </lineage>
</organism>
<proteinExistence type="predicted"/>
<protein>
    <submittedName>
        <fullName evidence="1">Uncharacterized protein</fullName>
    </submittedName>
</protein>
<sequence length="68" mass="7468">MKSPEFTPDRSEYIAIFRSLDIASIDTFIDRIGMMSISLLIASAASFRLDRDSNALAAIHFSPSVISS</sequence>
<evidence type="ECO:0000313" key="2">
    <source>
        <dbReference type="Proteomes" id="UP000238937"/>
    </source>
</evidence>
<keyword evidence="2" id="KW-1185">Reference proteome</keyword>
<evidence type="ECO:0000313" key="1">
    <source>
        <dbReference type="EMBL" id="PSB57537.1"/>
    </source>
</evidence>
<dbReference type="Proteomes" id="UP000238937">
    <property type="component" value="Unassembled WGS sequence"/>
</dbReference>
<name>A0A2T1GIH3_9CYAN</name>
<gene>
    <name evidence="1" type="ORF">C7B77_08030</name>
</gene>
<reference evidence="1 2" key="1">
    <citation type="submission" date="2018-03" db="EMBL/GenBank/DDBJ databases">
        <title>The ancient ancestry and fast evolution of plastids.</title>
        <authorList>
            <person name="Moore K.R."/>
            <person name="Magnabosco C."/>
            <person name="Momper L."/>
            <person name="Gold D.A."/>
            <person name="Bosak T."/>
            <person name="Fournier G.P."/>
        </authorList>
    </citation>
    <scope>NUCLEOTIDE SEQUENCE [LARGE SCALE GENOMIC DNA]</scope>
    <source>
        <strain evidence="1 2">CCALA 037</strain>
    </source>
</reference>